<dbReference type="PANTHER" id="PTHR43124:SF3">
    <property type="entry name" value="CHLORAMPHENICOL EFFLUX PUMP RV0191"/>
    <property type="match status" value="1"/>
</dbReference>
<dbReference type="SUPFAM" id="SSF103473">
    <property type="entry name" value="MFS general substrate transporter"/>
    <property type="match status" value="1"/>
</dbReference>
<feature type="transmembrane region" description="Helical" evidence="6">
    <location>
        <begin position="94"/>
        <end position="116"/>
    </location>
</feature>
<sequence length="398" mass="42048">MGMAITFGFNQIISHGFGLFLFAALVPLMQADIDISHWYLATIGAATQLAYLAGAMVLGLLGHRLDSARLLLLSGTITSVLLLSMAFLQSPLAILVVLVLMAASAAICWGGIVELITRYGHPSQRATSLSTAASGTAWGYGLNGLIILLVVPMMGWRGGWIAAAVMGALTVVATVLILKRLRKPQAQAAQEIVPAMGAKQLLRTIFKERTAFLSSLILFLVGFATMPFSTWLNTYLAELNLPAALGGYTWSIIGLSGMAAGFLAGKLADRKGSSIALLFIFGGFALGIVAFIYDPAKFVLVAGFGYGLMYFPIWGILAGWVSKHYGSKATMQINGIGMVTFGLGGALGNMIAGAIQEATGSLGDLYGLIGFASVILTLLAVYIHWTERQPSEPFVEAV</sequence>
<organism evidence="8 9">
    <name type="scientific">Maribrevibacterium harenarium</name>
    <dbReference type="NCBI Taxonomy" id="2589817"/>
    <lineage>
        <taxon>Bacteria</taxon>
        <taxon>Pseudomonadati</taxon>
        <taxon>Pseudomonadota</taxon>
        <taxon>Gammaproteobacteria</taxon>
        <taxon>Oceanospirillales</taxon>
        <taxon>Oceanospirillaceae</taxon>
        <taxon>Maribrevibacterium</taxon>
    </lineage>
</organism>
<evidence type="ECO:0000256" key="4">
    <source>
        <dbReference type="ARBA" id="ARBA00022989"/>
    </source>
</evidence>
<dbReference type="EMBL" id="VFRR01000010">
    <property type="protein sequence ID" value="TPE53346.1"/>
    <property type="molecule type" value="Genomic_DNA"/>
</dbReference>
<dbReference type="Pfam" id="PF07690">
    <property type="entry name" value="MFS_1"/>
    <property type="match status" value="1"/>
</dbReference>
<dbReference type="GO" id="GO:0022857">
    <property type="term" value="F:transmembrane transporter activity"/>
    <property type="evidence" value="ECO:0007669"/>
    <property type="project" value="InterPro"/>
</dbReference>
<name>A0A501X189_9GAMM</name>
<feature type="transmembrane region" description="Helical" evidence="6">
    <location>
        <begin position="248"/>
        <end position="268"/>
    </location>
</feature>
<feature type="transmembrane region" description="Helical" evidence="6">
    <location>
        <begin position="299"/>
        <end position="321"/>
    </location>
</feature>
<feature type="transmembrane region" description="Helical" evidence="6">
    <location>
        <begin position="160"/>
        <end position="178"/>
    </location>
</feature>
<reference evidence="8 9" key="1">
    <citation type="submission" date="2019-06" db="EMBL/GenBank/DDBJ databases">
        <title>A novel bacterium of genus Marinomonas, isolated from coastal sand.</title>
        <authorList>
            <person name="Huang H."/>
            <person name="Mo K."/>
            <person name="Hu Y."/>
        </authorList>
    </citation>
    <scope>NUCLEOTIDE SEQUENCE [LARGE SCALE GENOMIC DNA]</scope>
    <source>
        <strain evidence="8 9">HB171799</strain>
    </source>
</reference>
<accession>A0A501X189</accession>
<dbReference type="Gene3D" id="1.20.1250.20">
    <property type="entry name" value="MFS general substrate transporter like domains"/>
    <property type="match status" value="2"/>
</dbReference>
<keyword evidence="2" id="KW-1003">Cell membrane</keyword>
<evidence type="ECO:0000256" key="1">
    <source>
        <dbReference type="ARBA" id="ARBA00004651"/>
    </source>
</evidence>
<keyword evidence="9" id="KW-1185">Reference proteome</keyword>
<dbReference type="InterPro" id="IPR036259">
    <property type="entry name" value="MFS_trans_sf"/>
</dbReference>
<proteinExistence type="predicted"/>
<evidence type="ECO:0000256" key="5">
    <source>
        <dbReference type="ARBA" id="ARBA00023136"/>
    </source>
</evidence>
<feature type="transmembrane region" description="Helical" evidence="6">
    <location>
        <begin position="333"/>
        <end position="353"/>
    </location>
</feature>
<feature type="transmembrane region" description="Helical" evidence="6">
    <location>
        <begin position="70"/>
        <end position="88"/>
    </location>
</feature>
<dbReference type="AlphaFoldDB" id="A0A501X189"/>
<dbReference type="InterPro" id="IPR020846">
    <property type="entry name" value="MFS_dom"/>
</dbReference>
<dbReference type="PROSITE" id="PS50850">
    <property type="entry name" value="MFS"/>
    <property type="match status" value="1"/>
</dbReference>
<feature type="domain" description="Major facilitator superfamily (MFS) profile" evidence="7">
    <location>
        <begin position="1"/>
        <end position="388"/>
    </location>
</feature>
<feature type="transmembrane region" description="Helical" evidence="6">
    <location>
        <begin position="365"/>
        <end position="385"/>
    </location>
</feature>
<gene>
    <name evidence="8" type="ORF">FJM67_06730</name>
</gene>
<comment type="caution">
    <text evidence="8">The sequence shown here is derived from an EMBL/GenBank/DDBJ whole genome shotgun (WGS) entry which is preliminary data.</text>
</comment>
<dbReference type="PANTHER" id="PTHR43124">
    <property type="entry name" value="PURINE EFFLUX PUMP PBUE"/>
    <property type="match status" value="1"/>
</dbReference>
<dbReference type="InterPro" id="IPR011701">
    <property type="entry name" value="MFS"/>
</dbReference>
<keyword evidence="5 6" id="KW-0472">Membrane</keyword>
<dbReference type="Proteomes" id="UP000315901">
    <property type="component" value="Unassembled WGS sequence"/>
</dbReference>
<evidence type="ECO:0000259" key="7">
    <source>
        <dbReference type="PROSITE" id="PS50850"/>
    </source>
</evidence>
<dbReference type="OrthoDB" id="9067529at2"/>
<feature type="transmembrane region" description="Helical" evidence="6">
    <location>
        <begin position="275"/>
        <end position="293"/>
    </location>
</feature>
<feature type="transmembrane region" description="Helical" evidence="6">
    <location>
        <begin position="12"/>
        <end position="31"/>
    </location>
</feature>
<comment type="subcellular location">
    <subcellularLocation>
        <location evidence="1">Cell membrane</location>
        <topology evidence="1">Multi-pass membrane protein</topology>
    </subcellularLocation>
</comment>
<evidence type="ECO:0000256" key="2">
    <source>
        <dbReference type="ARBA" id="ARBA00022475"/>
    </source>
</evidence>
<keyword evidence="3 6" id="KW-0812">Transmembrane</keyword>
<feature type="transmembrane region" description="Helical" evidence="6">
    <location>
        <begin position="37"/>
        <end position="58"/>
    </location>
</feature>
<dbReference type="InterPro" id="IPR050189">
    <property type="entry name" value="MFS_Efflux_Transporters"/>
</dbReference>
<evidence type="ECO:0000256" key="6">
    <source>
        <dbReference type="SAM" id="Phobius"/>
    </source>
</evidence>
<feature type="transmembrane region" description="Helical" evidence="6">
    <location>
        <begin position="137"/>
        <end position="154"/>
    </location>
</feature>
<feature type="transmembrane region" description="Helical" evidence="6">
    <location>
        <begin position="210"/>
        <end position="228"/>
    </location>
</feature>
<keyword evidence="4 6" id="KW-1133">Transmembrane helix</keyword>
<protein>
    <submittedName>
        <fullName evidence="8">YbfB/YjiJ family MFS transporter</fullName>
    </submittedName>
</protein>
<evidence type="ECO:0000313" key="8">
    <source>
        <dbReference type="EMBL" id="TPE53346.1"/>
    </source>
</evidence>
<evidence type="ECO:0000256" key="3">
    <source>
        <dbReference type="ARBA" id="ARBA00022692"/>
    </source>
</evidence>
<evidence type="ECO:0000313" key="9">
    <source>
        <dbReference type="Proteomes" id="UP000315901"/>
    </source>
</evidence>
<dbReference type="GO" id="GO:0005886">
    <property type="term" value="C:plasma membrane"/>
    <property type="evidence" value="ECO:0007669"/>
    <property type="project" value="UniProtKB-SubCell"/>
</dbReference>